<dbReference type="GO" id="GO:0008168">
    <property type="term" value="F:methyltransferase activity"/>
    <property type="evidence" value="ECO:0007669"/>
    <property type="project" value="UniProtKB-KW"/>
</dbReference>
<feature type="compositionally biased region" description="Low complexity" evidence="2">
    <location>
        <begin position="12"/>
        <end position="21"/>
    </location>
</feature>
<dbReference type="GO" id="GO:0032259">
    <property type="term" value="P:methylation"/>
    <property type="evidence" value="ECO:0007669"/>
    <property type="project" value="UniProtKB-KW"/>
</dbReference>
<accession>A0ABM8SCQ4</accession>
<name>A0ABM8SCQ4_9BACT</name>
<feature type="region of interest" description="Disordered" evidence="2">
    <location>
        <begin position="1"/>
        <end position="26"/>
    </location>
</feature>
<dbReference type="CDD" id="cd02440">
    <property type="entry name" value="AdoMet_MTases"/>
    <property type="match status" value="1"/>
</dbReference>
<dbReference type="EMBL" id="CAJNBJ010000021">
    <property type="protein sequence ID" value="CAE6801692.1"/>
    <property type="molecule type" value="Genomic_DNA"/>
</dbReference>
<protein>
    <submittedName>
        <fullName evidence="4">SAM-dependent methyltransferase</fullName>
    </submittedName>
</protein>
<dbReference type="InterPro" id="IPR029063">
    <property type="entry name" value="SAM-dependent_MTases_sf"/>
</dbReference>
<dbReference type="SUPFAM" id="SSF53335">
    <property type="entry name" value="S-adenosyl-L-methionine-dependent methyltransferases"/>
    <property type="match status" value="1"/>
</dbReference>
<evidence type="ECO:0000313" key="4">
    <source>
        <dbReference type="EMBL" id="CAE6801692.1"/>
    </source>
</evidence>
<dbReference type="PANTHER" id="PTHR44068">
    <property type="entry name" value="ZGC:194242"/>
    <property type="match status" value="1"/>
</dbReference>
<comment type="caution">
    <text evidence="4">The sequence shown here is derived from an EMBL/GenBank/DDBJ whole genome shotgun (WGS) entry which is preliminary data.</text>
</comment>
<feature type="domain" description="Methyltransferase type 11" evidence="3">
    <location>
        <begin position="84"/>
        <end position="178"/>
    </location>
</feature>
<dbReference type="RefSeq" id="WP_246507879.1">
    <property type="nucleotide sequence ID" value="NZ_CAJNBJ010000021.1"/>
</dbReference>
<dbReference type="InterPro" id="IPR050447">
    <property type="entry name" value="Erg6_SMT_methyltransf"/>
</dbReference>
<evidence type="ECO:0000256" key="2">
    <source>
        <dbReference type="SAM" id="MobiDB-lite"/>
    </source>
</evidence>
<dbReference type="Gene3D" id="3.40.50.150">
    <property type="entry name" value="Vaccinia Virus protein VP39"/>
    <property type="match status" value="1"/>
</dbReference>
<organism evidence="4 5">
    <name type="scientific">Nitrospira defluvii</name>
    <dbReference type="NCBI Taxonomy" id="330214"/>
    <lineage>
        <taxon>Bacteria</taxon>
        <taxon>Pseudomonadati</taxon>
        <taxon>Nitrospirota</taxon>
        <taxon>Nitrospiria</taxon>
        <taxon>Nitrospirales</taxon>
        <taxon>Nitrospiraceae</taxon>
        <taxon>Nitrospira</taxon>
    </lineage>
</organism>
<dbReference type="Pfam" id="PF08241">
    <property type="entry name" value="Methyltransf_11"/>
    <property type="match status" value="1"/>
</dbReference>
<keyword evidence="1" id="KW-0808">Transferase</keyword>
<dbReference type="PANTHER" id="PTHR44068:SF11">
    <property type="entry name" value="GERANYL DIPHOSPHATE 2-C-METHYLTRANSFERASE"/>
    <property type="match status" value="1"/>
</dbReference>
<keyword evidence="5" id="KW-1185">Reference proteome</keyword>
<reference evidence="4 5" key="1">
    <citation type="submission" date="2021-02" db="EMBL/GenBank/DDBJ databases">
        <authorList>
            <person name="Han P."/>
        </authorList>
    </citation>
    <scope>NUCLEOTIDE SEQUENCE [LARGE SCALE GENOMIC DNA]</scope>
    <source>
        <strain evidence="4">Candidatus Nitrospira sp. ZN2</strain>
    </source>
</reference>
<evidence type="ECO:0000259" key="3">
    <source>
        <dbReference type="Pfam" id="PF08241"/>
    </source>
</evidence>
<dbReference type="InterPro" id="IPR013216">
    <property type="entry name" value="Methyltransf_11"/>
</dbReference>
<proteinExistence type="predicted"/>
<dbReference type="Proteomes" id="UP000675880">
    <property type="component" value="Unassembled WGS sequence"/>
</dbReference>
<keyword evidence="4" id="KW-0489">Methyltransferase</keyword>
<evidence type="ECO:0000313" key="5">
    <source>
        <dbReference type="Proteomes" id="UP000675880"/>
    </source>
</evidence>
<sequence length="274" mass="30943">MMSKVDESQRTGANAAAGQAASSPNDDVRRYWDQGACGTYDYIVGSLPALSREWFAQIERHRYAVEPCIPTVAQFETHRGKTVLEVGVGAGTDHLQWARAGAVCYGVDLTQRAIETTRAHLALHGLSSTLQRIDAETLPFPDATFDVVYSWGVIHHSAHPEQIVREIRRVLKPDGLFIGMVYARHSLVAFKLWIKHALLKGRPWTSWADLVANHMESPGTKAYTVAEVQQVWSGFSSCETQQIVTVYDCSWFPRWMHRLFPDSWGWFIVVRSRK</sequence>
<gene>
    <name evidence="4" type="ORF">NSPZN2_80095</name>
</gene>
<evidence type="ECO:0000256" key="1">
    <source>
        <dbReference type="ARBA" id="ARBA00022679"/>
    </source>
</evidence>